<evidence type="ECO:0000313" key="3">
    <source>
        <dbReference type="Proteomes" id="UP000499080"/>
    </source>
</evidence>
<evidence type="ECO:0000256" key="1">
    <source>
        <dbReference type="SAM" id="MobiDB-lite"/>
    </source>
</evidence>
<comment type="caution">
    <text evidence="2">The sequence shown here is derived from an EMBL/GenBank/DDBJ whole genome shotgun (WGS) entry which is preliminary data.</text>
</comment>
<keyword evidence="3" id="KW-1185">Reference proteome</keyword>
<sequence>MEDRQTDNDENSKNGDVSDSEECVLSLQKSLTQLVEKSGIMSGINVEDYLIADDDLVVFAGVTEDLLSEITNEMENDDEEDDDDTGPSQSLLTSKEALQSVQSTRAFHTGNVNYFIV</sequence>
<feature type="region of interest" description="Disordered" evidence="1">
    <location>
        <begin position="1"/>
        <end position="22"/>
    </location>
</feature>
<evidence type="ECO:0000313" key="2">
    <source>
        <dbReference type="EMBL" id="GBM49091.1"/>
    </source>
</evidence>
<proteinExistence type="predicted"/>
<accession>A0A4Y2G6T7</accession>
<feature type="compositionally biased region" description="Basic and acidic residues" evidence="1">
    <location>
        <begin position="1"/>
        <end position="13"/>
    </location>
</feature>
<feature type="region of interest" description="Disordered" evidence="1">
    <location>
        <begin position="71"/>
        <end position="93"/>
    </location>
</feature>
<organism evidence="2 3">
    <name type="scientific">Araneus ventricosus</name>
    <name type="common">Orbweaver spider</name>
    <name type="synonym">Epeira ventricosa</name>
    <dbReference type="NCBI Taxonomy" id="182803"/>
    <lineage>
        <taxon>Eukaryota</taxon>
        <taxon>Metazoa</taxon>
        <taxon>Ecdysozoa</taxon>
        <taxon>Arthropoda</taxon>
        <taxon>Chelicerata</taxon>
        <taxon>Arachnida</taxon>
        <taxon>Araneae</taxon>
        <taxon>Araneomorphae</taxon>
        <taxon>Entelegynae</taxon>
        <taxon>Araneoidea</taxon>
        <taxon>Araneidae</taxon>
        <taxon>Araneus</taxon>
    </lineage>
</organism>
<dbReference type="Proteomes" id="UP000499080">
    <property type="component" value="Unassembled WGS sequence"/>
</dbReference>
<dbReference type="EMBL" id="BGPR01001239">
    <property type="protein sequence ID" value="GBM49091.1"/>
    <property type="molecule type" value="Genomic_DNA"/>
</dbReference>
<protein>
    <submittedName>
        <fullName evidence="2">Uncharacterized protein</fullName>
    </submittedName>
</protein>
<feature type="compositionally biased region" description="Acidic residues" evidence="1">
    <location>
        <begin position="72"/>
        <end position="85"/>
    </location>
</feature>
<reference evidence="2 3" key="1">
    <citation type="journal article" date="2019" name="Sci. Rep.">
        <title>Orb-weaving spider Araneus ventricosus genome elucidates the spidroin gene catalogue.</title>
        <authorList>
            <person name="Kono N."/>
            <person name="Nakamura H."/>
            <person name="Ohtoshi R."/>
            <person name="Moran D.A.P."/>
            <person name="Shinohara A."/>
            <person name="Yoshida Y."/>
            <person name="Fujiwara M."/>
            <person name="Mori M."/>
            <person name="Tomita M."/>
            <person name="Arakawa K."/>
        </authorList>
    </citation>
    <scope>NUCLEOTIDE SEQUENCE [LARGE SCALE GENOMIC DNA]</scope>
</reference>
<name>A0A4Y2G6T7_ARAVE</name>
<gene>
    <name evidence="2" type="ORF">AVEN_266446_1</name>
</gene>
<dbReference type="AlphaFoldDB" id="A0A4Y2G6T7"/>